<accession>A0AAV5N4F2</accession>
<evidence type="ECO:0000313" key="2">
    <source>
        <dbReference type="EMBL" id="GKX56976.1"/>
    </source>
</evidence>
<reference evidence="2" key="1">
    <citation type="submission" date="2022-06" db="EMBL/GenBank/DDBJ databases">
        <title>Draft genome sequences of Leminorella grimontii str. JCM5902.</title>
        <authorList>
            <person name="Wakabayashi Y."/>
            <person name="Kojima K."/>
        </authorList>
    </citation>
    <scope>NUCLEOTIDE SEQUENCE</scope>
    <source>
        <strain evidence="2">JCM 5902</strain>
    </source>
</reference>
<gene>
    <name evidence="2" type="ORF">SOASR030_30880</name>
</gene>
<dbReference type="InterPro" id="IPR053196">
    <property type="entry name" value="Lipoprotein_YbaY-like"/>
</dbReference>
<dbReference type="EMBL" id="BRLH01000010">
    <property type="protein sequence ID" value="GKX56976.1"/>
    <property type="molecule type" value="Genomic_DNA"/>
</dbReference>
<keyword evidence="1" id="KW-0732">Signal</keyword>
<feature type="signal peptide" evidence="1">
    <location>
        <begin position="1"/>
        <end position="21"/>
    </location>
</feature>
<dbReference type="Pfam" id="PF09619">
    <property type="entry name" value="YscW"/>
    <property type="match status" value="1"/>
</dbReference>
<evidence type="ECO:0000256" key="1">
    <source>
        <dbReference type="SAM" id="SignalP"/>
    </source>
</evidence>
<evidence type="ECO:0000313" key="3">
    <source>
        <dbReference type="Proteomes" id="UP001058124"/>
    </source>
</evidence>
<dbReference type="RefSeq" id="WP_027275214.1">
    <property type="nucleotide sequence ID" value="NZ_BRLH01000010.1"/>
</dbReference>
<sequence>MHFLKVLSGAALAVALVGCSAGDQTSKSQDPQVSGSVAYRERMALPADANVTVSLVDISLADAPAKVISTVTFPAKGKQVPFNFSLPYKPEQVTGAQRVSLFATISVDGKLLYTSTEVNEVLTNGNPAQRDVVLERVQP</sequence>
<dbReference type="AlphaFoldDB" id="A0AAV5N4F2"/>
<organism evidence="2 3">
    <name type="scientific">Leminorella grimontii</name>
    <dbReference type="NCBI Taxonomy" id="82981"/>
    <lineage>
        <taxon>Bacteria</taxon>
        <taxon>Pseudomonadati</taxon>
        <taxon>Pseudomonadota</taxon>
        <taxon>Gammaproteobacteria</taxon>
        <taxon>Enterobacterales</taxon>
        <taxon>Budviciaceae</taxon>
        <taxon>Leminorella</taxon>
    </lineage>
</organism>
<protein>
    <recommendedName>
        <fullName evidence="4">Lipoprotein</fullName>
    </recommendedName>
</protein>
<dbReference type="InterPro" id="IPR039366">
    <property type="entry name" value="Pilotin"/>
</dbReference>
<evidence type="ECO:0008006" key="4">
    <source>
        <dbReference type="Google" id="ProtNLM"/>
    </source>
</evidence>
<proteinExistence type="predicted"/>
<name>A0AAV5N4F2_9GAMM</name>
<keyword evidence="3" id="KW-1185">Reference proteome</keyword>
<dbReference type="PANTHER" id="PTHR38013">
    <property type="entry name" value="GLYCOPROTEIN/POLYSACCHARIDE METABOLISM"/>
    <property type="match status" value="1"/>
</dbReference>
<dbReference type="PROSITE" id="PS51257">
    <property type="entry name" value="PROKAR_LIPOPROTEIN"/>
    <property type="match status" value="1"/>
</dbReference>
<feature type="chain" id="PRO_5043439486" description="Lipoprotein" evidence="1">
    <location>
        <begin position="22"/>
        <end position="139"/>
    </location>
</feature>
<dbReference type="PANTHER" id="PTHR38013:SF1">
    <property type="entry name" value="GLYCOPROTEIN_POLYSACCHARIDE METABOLISM"/>
    <property type="match status" value="1"/>
</dbReference>
<comment type="caution">
    <text evidence="2">The sequence shown here is derived from an EMBL/GenBank/DDBJ whole genome shotgun (WGS) entry which is preliminary data.</text>
</comment>
<dbReference type="Proteomes" id="UP001058124">
    <property type="component" value="Unassembled WGS sequence"/>
</dbReference>